<evidence type="ECO:0000256" key="1">
    <source>
        <dbReference type="SAM" id="MobiDB-lite"/>
    </source>
</evidence>
<feature type="compositionally biased region" description="Pro residues" evidence="1">
    <location>
        <begin position="1038"/>
        <end position="1054"/>
    </location>
</feature>
<feature type="region of interest" description="Disordered" evidence="1">
    <location>
        <begin position="994"/>
        <end position="1065"/>
    </location>
</feature>
<name>A0A2S4KPX8_9HYPO</name>
<feature type="compositionally biased region" description="Basic and acidic residues" evidence="1">
    <location>
        <begin position="994"/>
        <end position="1022"/>
    </location>
</feature>
<proteinExistence type="predicted"/>
<dbReference type="AlphaFoldDB" id="A0A2S4KPX8"/>
<organism evidence="2 3">
    <name type="scientific">Tolypocladium paradoxum</name>
    <dbReference type="NCBI Taxonomy" id="94208"/>
    <lineage>
        <taxon>Eukaryota</taxon>
        <taxon>Fungi</taxon>
        <taxon>Dikarya</taxon>
        <taxon>Ascomycota</taxon>
        <taxon>Pezizomycotina</taxon>
        <taxon>Sordariomycetes</taxon>
        <taxon>Hypocreomycetidae</taxon>
        <taxon>Hypocreales</taxon>
        <taxon>Ophiocordycipitaceae</taxon>
        <taxon>Tolypocladium</taxon>
    </lineage>
</organism>
<dbReference type="EMBL" id="PKSG01000887">
    <property type="protein sequence ID" value="POR32246.1"/>
    <property type="molecule type" value="Genomic_DNA"/>
</dbReference>
<dbReference type="Proteomes" id="UP000237481">
    <property type="component" value="Unassembled WGS sequence"/>
</dbReference>
<accession>A0A2S4KPX8</accession>
<evidence type="ECO:0000313" key="2">
    <source>
        <dbReference type="EMBL" id="POR32246.1"/>
    </source>
</evidence>
<feature type="region of interest" description="Disordered" evidence="1">
    <location>
        <begin position="254"/>
        <end position="311"/>
    </location>
</feature>
<gene>
    <name evidence="2" type="ORF">TPAR_07540</name>
</gene>
<comment type="caution">
    <text evidence="2">The sequence shown here is derived from an EMBL/GenBank/DDBJ whole genome shotgun (WGS) entry which is preliminary data.</text>
</comment>
<feature type="compositionally biased region" description="Acidic residues" evidence="1">
    <location>
        <begin position="760"/>
        <end position="769"/>
    </location>
</feature>
<feature type="region of interest" description="Disordered" evidence="1">
    <location>
        <begin position="105"/>
        <end position="129"/>
    </location>
</feature>
<protein>
    <submittedName>
        <fullName evidence="2">Uncharacterized protein</fullName>
    </submittedName>
</protein>
<sequence>MSLDSVSSRSASVCSQRLAAEKDLIMRIDAELDSIGAYLRAHHLDLPTEARRDRFLDGSHMFRALNIYLQDRILDDFFGKHETCRKWVAYIFGCRYPHLRDLGSGVDAEGDGQPGEPSKRPDSGPLMGGMPLGMGYNKPGLGALQTRAQPEGGSVMTWVPDMDDEATAQAYAGAQSGLVQMALDAFNNFEIAPDAGKLLRSDTGQPVTREELDALEELLLVAAMCGLSKGQDLETEPLVWTELELELEPLSLDAAASPSQQVPSKYIDSAGGPRKPVQGFPNVGPQETARLPRPPSPHSAQSTADEGPKPRRWLYDNVESIHDAQYGMPGDVLVDCYLRRYREDACEFWADAKTRARRQARRSTRLNVMQHENEHYEACMRGGMGRTAEVLGREGGFHFSPDDITTEEDGTMTTTDAQLKSFARLRGGKRAALQQCLNLFDNLENRVARGPCRTLVLPRPVTRQREDVDMAVNSAMLGDASELSSDARVYSKWYSWFVKERRRCAELAREAAVKESYELQKRLKRTDPVMALPRSLNDVVVADGMDKEMRRTWATLKKYRALHQALRRANSRAPRPLMDRIVTLVDAGMKGEAWKTLGLPFRPDEHVSDKDGHVARIRPKEAKWLEFLRRPVPRTEAELDEPLDQRGRVLLSRVRGMLDDLSPTSFFNDTSPRPLDDFLVELNQGCRGPVKRYRFTREHVMRDAPKLDELGILRFVSHGLMPRDDVLTRCSTNLDSSGEWVIGRARPTIHPEQRIRWDEREDEELDESLTQDGFPSLEEDSDSSTCGSGAEDVAHIPGLPDRNSLRNPQECIKRPEQAAQDQPRTEIFFSCLAYRLGRTLDELEADHARDQKRLDADCGTLRAANNDFFAGMIDVWTDEIQEQSEASRSNAQDRGLPMYRDVVTAAEPAAVKPRWEAMGPDDVEAECRTLVRQGVQRETDENKTTLWPLPLDVTGEDGSSALRRGPAWMFGHAWTRRPAPLVWDIHTLPAHLEEMPEREERQPHDAVKQDDDPMDVERTPQEDHDDVNVPYQHAPTQVQPPMPGPGRQDMPPPRHVARKRLRSRK</sequence>
<feature type="region of interest" description="Disordered" evidence="1">
    <location>
        <begin position="760"/>
        <end position="805"/>
    </location>
</feature>
<keyword evidence="3" id="KW-1185">Reference proteome</keyword>
<feature type="compositionally biased region" description="Basic residues" evidence="1">
    <location>
        <begin position="1055"/>
        <end position="1065"/>
    </location>
</feature>
<evidence type="ECO:0000313" key="3">
    <source>
        <dbReference type="Proteomes" id="UP000237481"/>
    </source>
</evidence>
<dbReference type="OrthoDB" id="4928031at2759"/>
<reference evidence="2 3" key="1">
    <citation type="submission" date="2018-01" db="EMBL/GenBank/DDBJ databases">
        <title>Harnessing the power of phylogenomics to disentangle the directionality and signatures of interkingdom host jumping in the parasitic fungal genus Tolypocladium.</title>
        <authorList>
            <person name="Quandt C.A."/>
            <person name="Patterson W."/>
            <person name="Spatafora J.W."/>
        </authorList>
    </citation>
    <scope>NUCLEOTIDE SEQUENCE [LARGE SCALE GENOMIC DNA]</scope>
    <source>
        <strain evidence="2 3">NRBC 100945</strain>
    </source>
</reference>